<keyword evidence="7 10" id="KW-0732">Signal</keyword>
<evidence type="ECO:0000259" key="11">
    <source>
        <dbReference type="Pfam" id="PF02225"/>
    </source>
</evidence>
<keyword evidence="4" id="KW-0031">Aminopeptidase</keyword>
<dbReference type="PANTHER" id="PTHR12147">
    <property type="entry name" value="METALLOPEPTIDASE M28 FAMILY MEMBER"/>
    <property type="match status" value="1"/>
</dbReference>
<comment type="cofactor">
    <cofactor evidence="1">
        <name>Zn(2+)</name>
        <dbReference type="ChEBI" id="CHEBI:29105"/>
    </cofactor>
</comment>
<dbReference type="EC" id="3.4.-.-" evidence="10"/>
<feature type="domain" description="Peptidase M28" evidence="12">
    <location>
        <begin position="240"/>
        <end position="455"/>
    </location>
</feature>
<evidence type="ECO:0000256" key="5">
    <source>
        <dbReference type="ARBA" id="ARBA00022670"/>
    </source>
</evidence>
<dbReference type="Pfam" id="PF04389">
    <property type="entry name" value="Peptidase_M28"/>
    <property type="match status" value="1"/>
</dbReference>
<keyword evidence="6 10" id="KW-0479">Metal-binding</keyword>
<keyword evidence="8 10" id="KW-0378">Hydrolase</keyword>
<evidence type="ECO:0000256" key="2">
    <source>
        <dbReference type="ARBA" id="ARBA00005634"/>
    </source>
</evidence>
<dbReference type="Gene3D" id="3.40.630.10">
    <property type="entry name" value="Zn peptidases"/>
    <property type="match status" value="1"/>
</dbReference>
<dbReference type="Pfam" id="PF02225">
    <property type="entry name" value="PA"/>
    <property type="match status" value="1"/>
</dbReference>
<dbReference type="Gene3D" id="3.50.30.30">
    <property type="match status" value="1"/>
</dbReference>
<proteinExistence type="inferred from homology"/>
<dbReference type="PANTHER" id="PTHR12147:SF26">
    <property type="entry name" value="PEPTIDASE M28 DOMAIN-CONTAINING PROTEIN"/>
    <property type="match status" value="1"/>
</dbReference>
<gene>
    <name evidence="13" type="ORF">Q9L58_009885</name>
</gene>
<dbReference type="CDD" id="cd03876">
    <property type="entry name" value="M28_SGAP_like"/>
    <property type="match status" value="1"/>
</dbReference>
<dbReference type="InterPro" id="IPR003137">
    <property type="entry name" value="PA_domain"/>
</dbReference>
<evidence type="ECO:0000259" key="12">
    <source>
        <dbReference type="Pfam" id="PF04389"/>
    </source>
</evidence>
<evidence type="ECO:0000256" key="1">
    <source>
        <dbReference type="ARBA" id="ARBA00001947"/>
    </source>
</evidence>
<comment type="caution">
    <text evidence="13">The sequence shown here is derived from an EMBL/GenBank/DDBJ whole genome shotgun (WGS) entry which is preliminary data.</text>
</comment>
<dbReference type="SUPFAM" id="SSF53187">
    <property type="entry name" value="Zn-dependent exopeptidases"/>
    <property type="match status" value="1"/>
</dbReference>
<dbReference type="InterPro" id="IPR041756">
    <property type="entry name" value="M28_SGAP-like"/>
</dbReference>
<evidence type="ECO:0000313" key="14">
    <source>
        <dbReference type="Proteomes" id="UP001447188"/>
    </source>
</evidence>
<feature type="domain" description="PA" evidence="11">
    <location>
        <begin position="127"/>
        <end position="213"/>
    </location>
</feature>
<dbReference type="InterPro" id="IPR045175">
    <property type="entry name" value="M28_fam"/>
</dbReference>
<accession>A0ABR3G6Q0</accession>
<dbReference type="Proteomes" id="UP001447188">
    <property type="component" value="Unassembled WGS sequence"/>
</dbReference>
<reference evidence="13 14" key="1">
    <citation type="submission" date="2024-02" db="EMBL/GenBank/DDBJ databases">
        <title>Discinaceae phylogenomics.</title>
        <authorList>
            <person name="Dirks A.C."/>
            <person name="James T.Y."/>
        </authorList>
    </citation>
    <scope>NUCLEOTIDE SEQUENCE [LARGE SCALE GENOMIC DNA]</scope>
    <source>
        <strain evidence="13 14">ACD0624</strain>
    </source>
</reference>
<evidence type="ECO:0000256" key="4">
    <source>
        <dbReference type="ARBA" id="ARBA00022438"/>
    </source>
</evidence>
<organism evidence="13 14">
    <name type="scientific">Discina gigas</name>
    <dbReference type="NCBI Taxonomy" id="1032678"/>
    <lineage>
        <taxon>Eukaryota</taxon>
        <taxon>Fungi</taxon>
        <taxon>Dikarya</taxon>
        <taxon>Ascomycota</taxon>
        <taxon>Pezizomycotina</taxon>
        <taxon>Pezizomycetes</taxon>
        <taxon>Pezizales</taxon>
        <taxon>Discinaceae</taxon>
        <taxon>Discina</taxon>
    </lineage>
</organism>
<keyword evidence="5 10" id="KW-0645">Protease</keyword>
<evidence type="ECO:0000256" key="6">
    <source>
        <dbReference type="ARBA" id="ARBA00022723"/>
    </source>
</evidence>
<evidence type="ECO:0000256" key="3">
    <source>
        <dbReference type="ARBA" id="ARBA00005957"/>
    </source>
</evidence>
<dbReference type="SUPFAM" id="SSF52025">
    <property type="entry name" value="PA domain"/>
    <property type="match status" value="1"/>
</dbReference>
<dbReference type="InterPro" id="IPR046450">
    <property type="entry name" value="PA_dom_sf"/>
</dbReference>
<protein>
    <recommendedName>
        <fullName evidence="10">Peptide hydrolase</fullName>
        <ecNumber evidence="10">3.4.-.-</ecNumber>
    </recommendedName>
</protein>
<feature type="signal peptide" evidence="10">
    <location>
        <begin position="1"/>
        <end position="17"/>
    </location>
</feature>
<name>A0ABR3G6Q0_9PEZI</name>
<evidence type="ECO:0000256" key="8">
    <source>
        <dbReference type="ARBA" id="ARBA00022801"/>
    </source>
</evidence>
<evidence type="ECO:0000256" key="9">
    <source>
        <dbReference type="ARBA" id="ARBA00022833"/>
    </source>
</evidence>
<dbReference type="EMBL" id="JBBBZM010000274">
    <property type="protein sequence ID" value="KAL0631256.1"/>
    <property type="molecule type" value="Genomic_DNA"/>
</dbReference>
<evidence type="ECO:0000256" key="7">
    <source>
        <dbReference type="ARBA" id="ARBA00022729"/>
    </source>
</evidence>
<keyword evidence="14" id="KW-1185">Reference proteome</keyword>
<evidence type="ECO:0000313" key="13">
    <source>
        <dbReference type="EMBL" id="KAL0631256.1"/>
    </source>
</evidence>
<keyword evidence="9 10" id="KW-0862">Zinc</keyword>
<feature type="chain" id="PRO_5044976975" description="Peptide hydrolase" evidence="10">
    <location>
        <begin position="18"/>
        <end position="511"/>
    </location>
</feature>
<dbReference type="InterPro" id="IPR007484">
    <property type="entry name" value="Peptidase_M28"/>
</dbReference>
<comment type="similarity">
    <text evidence="3">Belongs to the peptidase M28 family. M28A subfamily.</text>
</comment>
<evidence type="ECO:0000256" key="10">
    <source>
        <dbReference type="RuleBase" id="RU361240"/>
    </source>
</evidence>
<sequence>MKNTIAALLLLTTGAAALSGATPLEKELVESNKLRRVLTRSKLVEGGNLLQSWAYATPERNRGFGGTAHKQTVDYLYNEALKYGYDVYKQEFKSVYTSTTRVVGHVDGIELALGSFRGSPSTDGTLTASLVAVNAPGCSTADFGRFADSLTGKILVIPRGICSFAEKVQLAHSVGASGVLLVNTDDTPATSVLTPGPSLVPAAGISSSLGEQILSKLASGKAMTATLDLQYIAEERVTHNVIAQTKDGDPNNVIMIGAHTDSVPEGPGINDDGSGTLAILEIMKELNNFRVNNAIRFAWWSAEEFGLLGSNYFVENLTPEERSKIKLYINLDMIASPNYVYGVTDGDGSVFSGTSAPGSAEVEKVFQDYFSIEVGKPYIEIEIGLGSTDYTAFIDSQIPFGDIYTGSGEIKTKEQVALFGGTAGIQLDPNYHQAGDTIDNCNTGAWIENTKAAAHIIALSARSLDYMNNKAPRPVKRGRIPEGYLGKVKSKRGVFGSGINRASCGHSNEEI</sequence>
<comment type="similarity">
    <text evidence="2">Belongs to the peptidase M28 family. M28B subfamily.</text>
</comment>